<name>A0A915I0Z2_ROMCU</name>
<evidence type="ECO:0000256" key="2">
    <source>
        <dbReference type="ARBA" id="ARBA00022559"/>
    </source>
</evidence>
<dbReference type="PANTHER" id="PTHR11592:SF134">
    <property type="entry name" value="PHOSPHOLIPID HYDROPEROXIDE GLUTATHIONE PEROXIDASE"/>
    <property type="match status" value="1"/>
</dbReference>
<evidence type="ECO:0000256" key="5">
    <source>
        <dbReference type="RuleBase" id="RU000499"/>
    </source>
</evidence>
<dbReference type="SUPFAM" id="SSF52833">
    <property type="entry name" value="Thioredoxin-like"/>
    <property type="match status" value="1"/>
</dbReference>
<reference evidence="7" key="1">
    <citation type="submission" date="2022-11" db="UniProtKB">
        <authorList>
            <consortium name="WormBaseParasite"/>
        </authorList>
    </citation>
    <scope>IDENTIFICATION</scope>
</reference>
<dbReference type="CDD" id="cd00340">
    <property type="entry name" value="GSH_Peroxidase"/>
    <property type="match status" value="1"/>
</dbReference>
<dbReference type="PRINTS" id="PR01011">
    <property type="entry name" value="GLUTPROXDASE"/>
</dbReference>
<keyword evidence="2 5" id="KW-0575">Peroxidase</keyword>
<feature type="active site" evidence="4">
    <location>
        <position position="40"/>
    </location>
</feature>
<dbReference type="WBParaSite" id="nRc.2.0.1.t07369-RA">
    <property type="protein sequence ID" value="nRc.2.0.1.t07369-RA"/>
    <property type="gene ID" value="nRc.2.0.1.g07369"/>
</dbReference>
<dbReference type="GO" id="GO:0004601">
    <property type="term" value="F:peroxidase activity"/>
    <property type="evidence" value="ECO:0007669"/>
    <property type="project" value="UniProtKB-KW"/>
</dbReference>
<organism evidence="6 7">
    <name type="scientific">Romanomermis culicivorax</name>
    <name type="common">Nematode worm</name>
    <dbReference type="NCBI Taxonomy" id="13658"/>
    <lineage>
        <taxon>Eukaryota</taxon>
        <taxon>Metazoa</taxon>
        <taxon>Ecdysozoa</taxon>
        <taxon>Nematoda</taxon>
        <taxon>Enoplea</taxon>
        <taxon>Dorylaimia</taxon>
        <taxon>Mermithida</taxon>
        <taxon>Mermithoidea</taxon>
        <taxon>Mermithidae</taxon>
        <taxon>Romanomermis</taxon>
    </lineage>
</organism>
<dbReference type="Pfam" id="PF00255">
    <property type="entry name" value="GSHPx"/>
    <property type="match status" value="1"/>
</dbReference>
<dbReference type="GO" id="GO:0006979">
    <property type="term" value="P:response to oxidative stress"/>
    <property type="evidence" value="ECO:0007669"/>
    <property type="project" value="InterPro"/>
</dbReference>
<accession>A0A915I0Z2</accession>
<evidence type="ECO:0000313" key="7">
    <source>
        <dbReference type="WBParaSite" id="nRc.2.0.1.t07369-RA"/>
    </source>
</evidence>
<proteinExistence type="inferred from homology"/>
<sequence>MADSEQTAYDFTVKNTDGQDVSLSKYKGFVTVMVNVASKCGFTDGNYAQLQALYEKYAEQGLRIAAFPCNQFGSQEPNAACEVKKDMANKFKVTFDFYDKIDVNGNHAH</sequence>
<protein>
    <recommendedName>
        <fullName evidence="5">Glutathione peroxidase</fullName>
    </recommendedName>
</protein>
<dbReference type="OMA" id="PWADSEI"/>
<evidence type="ECO:0000256" key="1">
    <source>
        <dbReference type="ARBA" id="ARBA00006926"/>
    </source>
</evidence>
<dbReference type="InterPro" id="IPR000889">
    <property type="entry name" value="Glutathione_peroxidase"/>
</dbReference>
<keyword evidence="3 5" id="KW-0560">Oxidoreductase</keyword>
<keyword evidence="6" id="KW-1185">Reference proteome</keyword>
<evidence type="ECO:0000256" key="4">
    <source>
        <dbReference type="PIRSR" id="PIRSR000303-1"/>
    </source>
</evidence>
<dbReference type="PANTHER" id="PTHR11592">
    <property type="entry name" value="GLUTATHIONE PEROXIDASE"/>
    <property type="match status" value="1"/>
</dbReference>
<dbReference type="Proteomes" id="UP000887565">
    <property type="component" value="Unplaced"/>
</dbReference>
<dbReference type="PIRSF" id="PIRSF000303">
    <property type="entry name" value="Glutathion_perox"/>
    <property type="match status" value="1"/>
</dbReference>
<dbReference type="AlphaFoldDB" id="A0A915I0Z2"/>
<evidence type="ECO:0000313" key="6">
    <source>
        <dbReference type="Proteomes" id="UP000887565"/>
    </source>
</evidence>
<dbReference type="InterPro" id="IPR036249">
    <property type="entry name" value="Thioredoxin-like_sf"/>
</dbReference>
<dbReference type="Gene3D" id="3.40.30.10">
    <property type="entry name" value="Glutaredoxin"/>
    <property type="match status" value="1"/>
</dbReference>
<evidence type="ECO:0000256" key="3">
    <source>
        <dbReference type="ARBA" id="ARBA00023002"/>
    </source>
</evidence>
<comment type="similarity">
    <text evidence="1 5">Belongs to the glutathione peroxidase family.</text>
</comment>
<dbReference type="PROSITE" id="PS51355">
    <property type="entry name" value="GLUTATHIONE_PEROXID_3"/>
    <property type="match status" value="1"/>
</dbReference>